<dbReference type="EMBL" id="JAPEIS010000001">
    <property type="protein sequence ID" value="KAJ8070911.1"/>
    <property type="molecule type" value="Genomic_DNA"/>
</dbReference>
<proteinExistence type="predicted"/>
<evidence type="ECO:0000313" key="2">
    <source>
        <dbReference type="Proteomes" id="UP001152300"/>
    </source>
</evidence>
<name>A0A9X0AXS2_9HELO</name>
<comment type="caution">
    <text evidence="1">The sequence shown here is derived from an EMBL/GenBank/DDBJ whole genome shotgun (WGS) entry which is preliminary data.</text>
</comment>
<accession>A0A9X0AXS2</accession>
<evidence type="ECO:0000313" key="1">
    <source>
        <dbReference type="EMBL" id="KAJ8070911.1"/>
    </source>
</evidence>
<sequence length="85" mass="9807">MLRAKLYDSPFALPREKYNNRKCSWKDSPFVKGRKTLLGLPTNVLKKILRELLVRTNLCYAIIIRQKAGFGGLQISMERGTPRRA</sequence>
<protein>
    <submittedName>
        <fullName evidence="1">Uncharacterized protein</fullName>
    </submittedName>
</protein>
<gene>
    <name evidence="1" type="ORF">OCU04_001270</name>
</gene>
<dbReference type="AlphaFoldDB" id="A0A9X0AXS2"/>
<organism evidence="1 2">
    <name type="scientific">Sclerotinia nivalis</name>
    <dbReference type="NCBI Taxonomy" id="352851"/>
    <lineage>
        <taxon>Eukaryota</taxon>
        <taxon>Fungi</taxon>
        <taxon>Dikarya</taxon>
        <taxon>Ascomycota</taxon>
        <taxon>Pezizomycotina</taxon>
        <taxon>Leotiomycetes</taxon>
        <taxon>Helotiales</taxon>
        <taxon>Sclerotiniaceae</taxon>
        <taxon>Sclerotinia</taxon>
    </lineage>
</organism>
<keyword evidence="2" id="KW-1185">Reference proteome</keyword>
<reference evidence="1" key="1">
    <citation type="submission" date="2022-11" db="EMBL/GenBank/DDBJ databases">
        <title>Genome Resource of Sclerotinia nivalis Strain SnTB1, a Plant Pathogen Isolated from American Ginseng.</title>
        <authorList>
            <person name="Fan S."/>
        </authorList>
    </citation>
    <scope>NUCLEOTIDE SEQUENCE</scope>
    <source>
        <strain evidence="1">SnTB1</strain>
    </source>
</reference>
<dbReference type="Proteomes" id="UP001152300">
    <property type="component" value="Unassembled WGS sequence"/>
</dbReference>